<dbReference type="SUPFAM" id="SSF52799">
    <property type="entry name" value="(Phosphotyrosine protein) phosphatases II"/>
    <property type="match status" value="1"/>
</dbReference>
<feature type="chain" id="PRO_5046568751" description="Tyrosine specific protein phosphatases domain-containing protein" evidence="2">
    <location>
        <begin position="32"/>
        <end position="307"/>
    </location>
</feature>
<keyword evidence="5" id="KW-1185">Reference proteome</keyword>
<dbReference type="Gene3D" id="3.90.190.10">
    <property type="entry name" value="Protein tyrosine phosphatase superfamily"/>
    <property type="match status" value="1"/>
</dbReference>
<dbReference type="PANTHER" id="PTHR31126:SF1">
    <property type="entry name" value="TYROSINE SPECIFIC PROTEIN PHOSPHATASES DOMAIN-CONTAINING PROTEIN"/>
    <property type="match status" value="1"/>
</dbReference>
<accession>A0ABM9AF26</accession>
<dbReference type="PROSITE" id="PS51257">
    <property type="entry name" value="PROKAR_LIPOPROTEIN"/>
    <property type="match status" value="1"/>
</dbReference>
<name>A0ABM9AF26_9GAMM</name>
<dbReference type="Proteomes" id="UP000838100">
    <property type="component" value="Unassembled WGS sequence"/>
</dbReference>
<protein>
    <recommendedName>
        <fullName evidence="3">Tyrosine specific protein phosphatases domain-containing protein</fullName>
    </recommendedName>
</protein>
<dbReference type="PROSITE" id="PS50056">
    <property type="entry name" value="TYR_PHOSPHATASE_2"/>
    <property type="match status" value="1"/>
</dbReference>
<evidence type="ECO:0000259" key="3">
    <source>
        <dbReference type="PROSITE" id="PS50056"/>
    </source>
</evidence>
<sequence>MSSLQRTKRLLCTAITLAMLIILTGCGGTEADKPANQRAIPSELPAGQREAFRRLPLQEASNFRDLGGYQTTDGREVQWGKLYRSDSLGQLTDEDLHYLQRLHLQQIVDFRSDIERQAEPDRVPDGTKLVIRKITVEGTDIHAMQAQITDGTFGDNDFAAMLVDANKAFVNKFTPEFKGFIHSLTNADNLPMVFHCTAGKDRTGFAAAMALIAVGVPEATVKKDFLLTNQYTEDVINSRIWMIRIASLFRTSADQVRPLLGVEAQYLQAAFDTINQQYGSMDNYLVKGLGVTPEVRQKLRDNLLAPQ</sequence>
<proteinExistence type="inferred from homology"/>
<reference evidence="4" key="1">
    <citation type="submission" date="2021-12" db="EMBL/GenBank/DDBJ databases">
        <authorList>
            <person name="Rodrigo-Torres L."/>
            <person name="Arahal R. D."/>
            <person name="Lucena T."/>
        </authorList>
    </citation>
    <scope>NUCLEOTIDE SEQUENCE</scope>
    <source>
        <strain evidence="4">CECT 8267</strain>
    </source>
</reference>
<gene>
    <name evidence="4" type="ORF">SIN8267_01921</name>
</gene>
<organism evidence="4 5">
    <name type="scientific">Sinobacterium norvegicum</name>
    <dbReference type="NCBI Taxonomy" id="1641715"/>
    <lineage>
        <taxon>Bacteria</taxon>
        <taxon>Pseudomonadati</taxon>
        <taxon>Pseudomonadota</taxon>
        <taxon>Gammaproteobacteria</taxon>
        <taxon>Cellvibrionales</taxon>
        <taxon>Spongiibacteraceae</taxon>
        <taxon>Sinobacterium</taxon>
    </lineage>
</organism>
<dbReference type="PANTHER" id="PTHR31126">
    <property type="entry name" value="TYROSINE-PROTEIN PHOSPHATASE"/>
    <property type="match status" value="1"/>
</dbReference>
<keyword evidence="2" id="KW-0732">Signal</keyword>
<dbReference type="EMBL" id="CAKLPX010000002">
    <property type="protein sequence ID" value="CAH0991806.1"/>
    <property type="molecule type" value="Genomic_DNA"/>
</dbReference>
<dbReference type="RefSeq" id="WP_237444506.1">
    <property type="nucleotide sequence ID" value="NZ_CAKLPX010000002.1"/>
</dbReference>
<dbReference type="Pfam" id="PF13350">
    <property type="entry name" value="Y_phosphatase3"/>
    <property type="match status" value="1"/>
</dbReference>
<feature type="signal peptide" evidence="2">
    <location>
        <begin position="1"/>
        <end position="31"/>
    </location>
</feature>
<comment type="caution">
    <text evidence="4">The sequence shown here is derived from an EMBL/GenBank/DDBJ whole genome shotgun (WGS) entry which is preliminary data.</text>
</comment>
<dbReference type="PROSITE" id="PS00383">
    <property type="entry name" value="TYR_PHOSPHATASE_1"/>
    <property type="match status" value="1"/>
</dbReference>
<evidence type="ECO:0000313" key="4">
    <source>
        <dbReference type="EMBL" id="CAH0991806.1"/>
    </source>
</evidence>
<evidence type="ECO:0000256" key="1">
    <source>
        <dbReference type="ARBA" id="ARBA00009580"/>
    </source>
</evidence>
<evidence type="ECO:0000256" key="2">
    <source>
        <dbReference type="SAM" id="SignalP"/>
    </source>
</evidence>
<evidence type="ECO:0000313" key="5">
    <source>
        <dbReference type="Proteomes" id="UP000838100"/>
    </source>
</evidence>
<dbReference type="InterPro" id="IPR000387">
    <property type="entry name" value="Tyr_Pase_dom"/>
</dbReference>
<feature type="domain" description="Tyrosine specific protein phosphatases" evidence="3">
    <location>
        <begin position="175"/>
        <end position="250"/>
    </location>
</feature>
<comment type="similarity">
    <text evidence="1">Belongs to the protein-tyrosine phosphatase family.</text>
</comment>
<dbReference type="InterPro" id="IPR016130">
    <property type="entry name" value="Tyr_Pase_AS"/>
</dbReference>
<dbReference type="InterPro" id="IPR026893">
    <property type="entry name" value="Tyr/Ser_Pase_IphP-type"/>
</dbReference>
<dbReference type="InterPro" id="IPR029021">
    <property type="entry name" value="Prot-tyrosine_phosphatase-like"/>
</dbReference>